<dbReference type="Gene3D" id="3.30.70.270">
    <property type="match status" value="2"/>
</dbReference>
<evidence type="ECO:0000259" key="1">
    <source>
        <dbReference type="PROSITE" id="PS50878"/>
    </source>
</evidence>
<dbReference type="CDD" id="cd01647">
    <property type="entry name" value="RT_LTR"/>
    <property type="match status" value="1"/>
</dbReference>
<evidence type="ECO:0000313" key="3">
    <source>
        <dbReference type="Proteomes" id="UP000762676"/>
    </source>
</evidence>
<evidence type="ECO:0000313" key="2">
    <source>
        <dbReference type="EMBL" id="GFR93716.1"/>
    </source>
</evidence>
<protein>
    <submittedName>
        <fullName evidence="2">Pol polyprotein</fullName>
    </submittedName>
</protein>
<accession>A0AAV4H7R4</accession>
<organism evidence="2 3">
    <name type="scientific">Elysia marginata</name>
    <dbReference type="NCBI Taxonomy" id="1093978"/>
    <lineage>
        <taxon>Eukaryota</taxon>
        <taxon>Metazoa</taxon>
        <taxon>Spiralia</taxon>
        <taxon>Lophotrochozoa</taxon>
        <taxon>Mollusca</taxon>
        <taxon>Gastropoda</taxon>
        <taxon>Heterobranchia</taxon>
        <taxon>Euthyneura</taxon>
        <taxon>Panpulmonata</taxon>
        <taxon>Sacoglossa</taxon>
        <taxon>Placobranchoidea</taxon>
        <taxon>Plakobranchidae</taxon>
        <taxon>Elysia</taxon>
    </lineage>
</organism>
<dbReference type="EMBL" id="BMAT01001851">
    <property type="protein sequence ID" value="GFR93716.1"/>
    <property type="molecule type" value="Genomic_DNA"/>
</dbReference>
<sequence length="227" mass="25062">MPFGLKNGAQTFQRLMDTVLQGLTCAFVYLDDILVASSSEQEHLKDIRSVCSRLQDAGLVIKLGKCLFGKKSLEFLGHQVSRFGSIPLPSKVKAISDFPKPTSIKGPQEFLGMINFYHRLIPQAASLLLPLHDALRKPQRRQIIGWTTDMDHAFTSCKAALADAIMLSHPNPMHKSPLPQMPLIKLLGLYWNSTCRACGSLLHSSANGYVPLNRNVAHLIANSWGST</sequence>
<reference evidence="2 3" key="1">
    <citation type="journal article" date="2021" name="Elife">
        <title>Chloroplast acquisition without the gene transfer in kleptoplastic sea slugs, Plakobranchus ocellatus.</title>
        <authorList>
            <person name="Maeda T."/>
            <person name="Takahashi S."/>
            <person name="Yoshida T."/>
            <person name="Shimamura S."/>
            <person name="Takaki Y."/>
            <person name="Nagai Y."/>
            <person name="Toyoda A."/>
            <person name="Suzuki Y."/>
            <person name="Arimoto A."/>
            <person name="Ishii H."/>
            <person name="Satoh N."/>
            <person name="Nishiyama T."/>
            <person name="Hasebe M."/>
            <person name="Maruyama T."/>
            <person name="Minagawa J."/>
            <person name="Obokata J."/>
            <person name="Shigenobu S."/>
        </authorList>
    </citation>
    <scope>NUCLEOTIDE SEQUENCE [LARGE SCALE GENOMIC DNA]</scope>
</reference>
<gene>
    <name evidence="2" type="ORF">ElyMa_000900000</name>
</gene>
<dbReference type="PROSITE" id="PS50878">
    <property type="entry name" value="RT_POL"/>
    <property type="match status" value="1"/>
</dbReference>
<keyword evidence="3" id="KW-1185">Reference proteome</keyword>
<proteinExistence type="predicted"/>
<dbReference type="Proteomes" id="UP000762676">
    <property type="component" value="Unassembled WGS sequence"/>
</dbReference>
<dbReference type="InterPro" id="IPR051320">
    <property type="entry name" value="Viral_Replic_Matur_Polypro"/>
</dbReference>
<dbReference type="InterPro" id="IPR000477">
    <property type="entry name" value="RT_dom"/>
</dbReference>
<dbReference type="SUPFAM" id="SSF56672">
    <property type="entry name" value="DNA/RNA polymerases"/>
    <property type="match status" value="1"/>
</dbReference>
<feature type="domain" description="Reverse transcriptase" evidence="1">
    <location>
        <begin position="1"/>
        <end position="80"/>
    </location>
</feature>
<name>A0AAV4H7R4_9GAST</name>
<dbReference type="InterPro" id="IPR043128">
    <property type="entry name" value="Rev_trsase/Diguanyl_cyclase"/>
</dbReference>
<dbReference type="FunFam" id="3.30.70.270:FF:000003">
    <property type="entry name" value="Transposon Ty3-G Gag-Pol polyprotein"/>
    <property type="match status" value="1"/>
</dbReference>
<comment type="caution">
    <text evidence="2">The sequence shown here is derived from an EMBL/GenBank/DDBJ whole genome shotgun (WGS) entry which is preliminary data.</text>
</comment>
<dbReference type="InterPro" id="IPR043502">
    <property type="entry name" value="DNA/RNA_pol_sf"/>
</dbReference>
<dbReference type="PANTHER" id="PTHR33064:SF37">
    <property type="entry name" value="RIBONUCLEASE H"/>
    <property type="match status" value="1"/>
</dbReference>
<dbReference type="AlphaFoldDB" id="A0AAV4H7R4"/>
<dbReference type="PANTHER" id="PTHR33064">
    <property type="entry name" value="POL PROTEIN"/>
    <property type="match status" value="1"/>
</dbReference>
<dbReference type="Pfam" id="PF00078">
    <property type="entry name" value="RVT_1"/>
    <property type="match status" value="1"/>
</dbReference>